<evidence type="ECO:0000313" key="2">
    <source>
        <dbReference type="EMBL" id="EAQ97963.2"/>
    </source>
</evidence>
<dbReference type="RefSeq" id="WP_023659569.1">
    <property type="nucleotide sequence ID" value="NZ_CM002299.1"/>
</dbReference>
<evidence type="ECO:0000259" key="1">
    <source>
        <dbReference type="Pfam" id="PF18864"/>
    </source>
</evidence>
<reference evidence="2 3" key="2">
    <citation type="journal article" date="2009" name="PLoS ONE">
        <title>The photosynthetic apparatus and its regulation in the aerobic gammaproteobacterium Congregibacter litoralis gen. nov., sp. nov.</title>
        <authorList>
            <person name="Spring S."/>
            <person name="Lunsdorf H."/>
            <person name="Fuchs B.M."/>
            <person name="Tindall B.J."/>
        </authorList>
    </citation>
    <scope>NUCLEOTIDE SEQUENCE [LARGE SCALE GENOMIC DNA]</scope>
    <source>
        <strain evidence="2">KT71</strain>
    </source>
</reference>
<comment type="caution">
    <text evidence="2">The sequence shown here is derived from an EMBL/GenBank/DDBJ whole genome shotgun (WGS) entry which is preliminary data.</text>
</comment>
<accession>A4A8G8</accession>
<protein>
    <recommendedName>
        <fullName evidence="1">AbiTii domain-containing protein</fullName>
    </recommendedName>
</protein>
<feature type="domain" description="AbiTii" evidence="1">
    <location>
        <begin position="3"/>
        <end position="193"/>
    </location>
</feature>
<reference evidence="2 3" key="1">
    <citation type="journal article" date="2007" name="Proc. Natl. Acad. Sci. U.S.A.">
        <title>Characterization of a marine gammaproteobacterium capable of aerobic anoxygenic photosynthesis.</title>
        <authorList>
            <person name="Fuchs B.M."/>
            <person name="Spring S."/>
            <person name="Teeling H."/>
            <person name="Quast C."/>
            <person name="Wulf J."/>
            <person name="Schattenhofer M."/>
            <person name="Yan S."/>
            <person name="Ferriera S."/>
            <person name="Johnson J."/>
            <person name="Glockner F.O."/>
            <person name="Amann R."/>
        </authorList>
    </citation>
    <scope>NUCLEOTIDE SEQUENCE [LARGE SCALE GENOMIC DNA]</scope>
    <source>
        <strain evidence="2">KT71</strain>
    </source>
</reference>
<dbReference type="eggNOG" id="ENOG502ZCM4">
    <property type="taxonomic scope" value="Bacteria"/>
</dbReference>
<name>A4A8G8_9GAMM</name>
<gene>
    <name evidence="2" type="ORF">KT71_15399</name>
</gene>
<sequence length="306" mass="33183">MALLHQVQEAVVQEGSDLGSVLLKLRLLASRLGSDLLEEWVKHESEGYPEDAEVPSYRVVSISYKGTFSGAFGSGVSNAPIPTYLVEKHAGEHWTKKKVRESIAGVEELLRMSADKGGLGIDASNLILLLQGKVYEDYSCIDISSSISRTAIAEIQQAVRARILELTLELEKAIPAAAHISFGAPQNTETNPEKVQHISQQIIYGNVTTAVAGSSDTQISVEIGLRDNESFIKYLTESGIANEDAKELAEIVHSEEPSSPEEPFGENAKNWITSNLKKAAEGTWNVGISVATKVLTEAALKYYGLK</sequence>
<proteinExistence type="predicted"/>
<dbReference type="AlphaFoldDB" id="A4A8G8"/>
<dbReference type="HOGENOM" id="CLU_070824_0_0_6"/>
<dbReference type="InterPro" id="IPR041304">
    <property type="entry name" value="AbiTii"/>
</dbReference>
<organism evidence="2 3">
    <name type="scientific">Congregibacter litoralis KT71</name>
    <dbReference type="NCBI Taxonomy" id="314285"/>
    <lineage>
        <taxon>Bacteria</taxon>
        <taxon>Pseudomonadati</taxon>
        <taxon>Pseudomonadota</taxon>
        <taxon>Gammaproteobacteria</taxon>
        <taxon>Cellvibrionales</taxon>
        <taxon>Halieaceae</taxon>
        <taxon>Congregibacter</taxon>
    </lineage>
</organism>
<dbReference type="OrthoDB" id="766804at2"/>
<keyword evidence="3" id="KW-1185">Reference proteome</keyword>
<dbReference type="EMBL" id="AAOA02000001">
    <property type="protein sequence ID" value="EAQ97963.2"/>
    <property type="molecule type" value="Genomic_DNA"/>
</dbReference>
<dbReference type="Pfam" id="PF18864">
    <property type="entry name" value="AbiTii"/>
    <property type="match status" value="1"/>
</dbReference>
<dbReference type="Proteomes" id="UP000019205">
    <property type="component" value="Chromosome"/>
</dbReference>
<evidence type="ECO:0000313" key="3">
    <source>
        <dbReference type="Proteomes" id="UP000019205"/>
    </source>
</evidence>